<evidence type="ECO:0000313" key="1">
    <source>
        <dbReference type="EMBL" id="KAG5603143.1"/>
    </source>
</evidence>
<accession>A0A9J5YTL3</accession>
<dbReference type="EMBL" id="JACXVP010000006">
    <property type="protein sequence ID" value="KAG5603143.1"/>
    <property type="molecule type" value="Genomic_DNA"/>
</dbReference>
<gene>
    <name evidence="1" type="ORF">H5410_034513</name>
</gene>
<keyword evidence="2" id="KW-1185">Reference proteome</keyword>
<dbReference type="AlphaFoldDB" id="A0A9J5YTL3"/>
<sequence>MLVRKSVYVDSDHVKVVKAEIFQYVNIYLLNFVSGEPEICSLQEVLTIRVRLINEQMILEKWEPPSAGLEEKVRQLRNSFLLISLILLWTDMKPSL</sequence>
<protein>
    <submittedName>
        <fullName evidence="1">Uncharacterized protein</fullName>
    </submittedName>
</protein>
<dbReference type="Proteomes" id="UP000824120">
    <property type="component" value="Chromosome 6"/>
</dbReference>
<comment type="caution">
    <text evidence="1">The sequence shown here is derived from an EMBL/GenBank/DDBJ whole genome shotgun (WGS) entry which is preliminary data.</text>
</comment>
<proteinExistence type="predicted"/>
<evidence type="ECO:0000313" key="2">
    <source>
        <dbReference type="Proteomes" id="UP000824120"/>
    </source>
</evidence>
<reference evidence="1 2" key="1">
    <citation type="submission" date="2020-09" db="EMBL/GenBank/DDBJ databases">
        <title>De no assembly of potato wild relative species, Solanum commersonii.</title>
        <authorList>
            <person name="Cho K."/>
        </authorList>
    </citation>
    <scope>NUCLEOTIDE SEQUENCE [LARGE SCALE GENOMIC DNA]</scope>
    <source>
        <strain evidence="1">LZ3.2</strain>
        <tissue evidence="1">Leaf</tissue>
    </source>
</reference>
<organism evidence="1 2">
    <name type="scientific">Solanum commersonii</name>
    <name type="common">Commerson's wild potato</name>
    <name type="synonym">Commerson's nightshade</name>
    <dbReference type="NCBI Taxonomy" id="4109"/>
    <lineage>
        <taxon>Eukaryota</taxon>
        <taxon>Viridiplantae</taxon>
        <taxon>Streptophyta</taxon>
        <taxon>Embryophyta</taxon>
        <taxon>Tracheophyta</taxon>
        <taxon>Spermatophyta</taxon>
        <taxon>Magnoliopsida</taxon>
        <taxon>eudicotyledons</taxon>
        <taxon>Gunneridae</taxon>
        <taxon>Pentapetalae</taxon>
        <taxon>asterids</taxon>
        <taxon>lamiids</taxon>
        <taxon>Solanales</taxon>
        <taxon>Solanaceae</taxon>
        <taxon>Solanoideae</taxon>
        <taxon>Solaneae</taxon>
        <taxon>Solanum</taxon>
    </lineage>
</organism>
<name>A0A9J5YTL3_SOLCO</name>